<feature type="compositionally biased region" description="Basic and acidic residues" evidence="1">
    <location>
        <begin position="334"/>
        <end position="348"/>
    </location>
</feature>
<organism evidence="2 3">
    <name type="scientific">Corynascus novoguineensis</name>
    <dbReference type="NCBI Taxonomy" id="1126955"/>
    <lineage>
        <taxon>Eukaryota</taxon>
        <taxon>Fungi</taxon>
        <taxon>Dikarya</taxon>
        <taxon>Ascomycota</taxon>
        <taxon>Pezizomycotina</taxon>
        <taxon>Sordariomycetes</taxon>
        <taxon>Sordariomycetidae</taxon>
        <taxon>Sordariales</taxon>
        <taxon>Chaetomiaceae</taxon>
        <taxon>Corynascus</taxon>
    </lineage>
</organism>
<keyword evidence="3" id="KW-1185">Reference proteome</keyword>
<evidence type="ECO:0000313" key="3">
    <source>
        <dbReference type="Proteomes" id="UP001303647"/>
    </source>
</evidence>
<protein>
    <submittedName>
        <fullName evidence="2">Uncharacterized protein</fullName>
    </submittedName>
</protein>
<proteinExistence type="predicted"/>
<evidence type="ECO:0000313" key="2">
    <source>
        <dbReference type="EMBL" id="KAK4244746.1"/>
    </source>
</evidence>
<sequence length="357" mass="40911">MADKRTTAQLDRLALYPATPPETASPDSPTPSVGLPVSGVDKIIAEIRNRICGRVEVEEEWWCISLSRDEFKAFKARFEAEGDYRWPKYDYFPQLAKFVLRMAGAVHEAVIGRFERLVTRQLDIIEQSNDQVAADFARDVHVTRSPKTESDGGSHYPDGSFAHEDAGVECVILEVSHSQQRQDLPFLADEYILGSNGRTQVVIGVDLEYREEKGKEARVTVWRPRYIEEDGEAVLEAAETETGIFRAVDGSLVDGERILRIGLKDFGYWPNCLRIDDIPGEITISFSQLYEIVEQAEARAERRDREHRKMQHENHLKRPRVRSPPQQLTESDEERFKAAEKKFKRQLDDQDSDYIPE</sequence>
<dbReference type="EMBL" id="MU857725">
    <property type="protein sequence ID" value="KAK4244746.1"/>
    <property type="molecule type" value="Genomic_DNA"/>
</dbReference>
<gene>
    <name evidence="2" type="ORF">C7999DRAFT_34891</name>
</gene>
<dbReference type="Proteomes" id="UP001303647">
    <property type="component" value="Unassembled WGS sequence"/>
</dbReference>
<reference evidence="2" key="2">
    <citation type="submission" date="2023-05" db="EMBL/GenBank/DDBJ databases">
        <authorList>
            <consortium name="Lawrence Berkeley National Laboratory"/>
            <person name="Steindorff A."/>
            <person name="Hensen N."/>
            <person name="Bonometti L."/>
            <person name="Westerberg I."/>
            <person name="Brannstrom I.O."/>
            <person name="Guillou S."/>
            <person name="Cros-Aarteil S."/>
            <person name="Calhoun S."/>
            <person name="Haridas S."/>
            <person name="Kuo A."/>
            <person name="Mondo S."/>
            <person name="Pangilinan J."/>
            <person name="Riley R."/>
            <person name="Labutti K."/>
            <person name="Andreopoulos B."/>
            <person name="Lipzen A."/>
            <person name="Chen C."/>
            <person name="Yanf M."/>
            <person name="Daum C."/>
            <person name="Ng V."/>
            <person name="Clum A."/>
            <person name="Ohm R."/>
            <person name="Martin F."/>
            <person name="Silar P."/>
            <person name="Natvig D."/>
            <person name="Lalanne C."/>
            <person name="Gautier V."/>
            <person name="Ament-Velasquez S.L."/>
            <person name="Kruys A."/>
            <person name="Hutchinson M.I."/>
            <person name="Powell A.J."/>
            <person name="Barry K."/>
            <person name="Miller A.N."/>
            <person name="Grigoriev I.V."/>
            <person name="Debuchy R."/>
            <person name="Gladieux P."/>
            <person name="Thoren M.H."/>
            <person name="Johannesson H."/>
        </authorList>
    </citation>
    <scope>NUCLEOTIDE SEQUENCE</scope>
    <source>
        <strain evidence="2">CBS 359.72</strain>
    </source>
</reference>
<evidence type="ECO:0000256" key="1">
    <source>
        <dbReference type="SAM" id="MobiDB-lite"/>
    </source>
</evidence>
<accession>A0AAN7CMB8</accession>
<dbReference type="AlphaFoldDB" id="A0AAN7CMB8"/>
<feature type="region of interest" description="Disordered" evidence="1">
    <location>
        <begin position="301"/>
        <end position="357"/>
    </location>
</feature>
<comment type="caution">
    <text evidence="2">The sequence shown here is derived from an EMBL/GenBank/DDBJ whole genome shotgun (WGS) entry which is preliminary data.</text>
</comment>
<name>A0AAN7CMB8_9PEZI</name>
<reference evidence="2" key="1">
    <citation type="journal article" date="2023" name="Mol. Phylogenet. Evol.">
        <title>Genome-scale phylogeny and comparative genomics of the fungal order Sordariales.</title>
        <authorList>
            <person name="Hensen N."/>
            <person name="Bonometti L."/>
            <person name="Westerberg I."/>
            <person name="Brannstrom I.O."/>
            <person name="Guillou S."/>
            <person name="Cros-Aarteil S."/>
            <person name="Calhoun S."/>
            <person name="Haridas S."/>
            <person name="Kuo A."/>
            <person name="Mondo S."/>
            <person name="Pangilinan J."/>
            <person name="Riley R."/>
            <person name="LaButti K."/>
            <person name="Andreopoulos B."/>
            <person name="Lipzen A."/>
            <person name="Chen C."/>
            <person name="Yan M."/>
            <person name="Daum C."/>
            <person name="Ng V."/>
            <person name="Clum A."/>
            <person name="Steindorff A."/>
            <person name="Ohm R.A."/>
            <person name="Martin F."/>
            <person name="Silar P."/>
            <person name="Natvig D.O."/>
            <person name="Lalanne C."/>
            <person name="Gautier V."/>
            <person name="Ament-Velasquez S.L."/>
            <person name="Kruys A."/>
            <person name="Hutchinson M.I."/>
            <person name="Powell A.J."/>
            <person name="Barry K."/>
            <person name="Miller A.N."/>
            <person name="Grigoriev I.V."/>
            <person name="Debuchy R."/>
            <person name="Gladieux P."/>
            <person name="Hiltunen Thoren M."/>
            <person name="Johannesson H."/>
        </authorList>
    </citation>
    <scope>NUCLEOTIDE SEQUENCE</scope>
    <source>
        <strain evidence="2">CBS 359.72</strain>
    </source>
</reference>